<dbReference type="EMBL" id="BK013593">
    <property type="protein sequence ID" value="DAD50670.1"/>
    <property type="molecule type" value="Genomic_RNA"/>
</dbReference>
<sequence>MTVLTTPGIRNFSVSIDRDGRVSYLMFNEEYCFELSELELFVKRLLMVDLCFNCGTFDGAHSPDCNVRPGNPRLGFVYD</sequence>
<evidence type="ECO:0000313" key="1">
    <source>
        <dbReference type="EMBL" id="DAD50670.1"/>
    </source>
</evidence>
<evidence type="ECO:0000313" key="2">
    <source>
        <dbReference type="Proteomes" id="UP000679328"/>
    </source>
</evidence>
<gene>
    <name evidence="1" type="primary">SRR6960799_26_1</name>
</gene>
<organism evidence="1 2">
    <name type="scientific">ssRNA phage SRR6960799_26</name>
    <dbReference type="NCBI Taxonomy" id="2786583"/>
    <lineage>
        <taxon>Viruses</taxon>
        <taxon>Riboviria</taxon>
        <taxon>Orthornavirae</taxon>
        <taxon>Lenarviricota</taxon>
        <taxon>Leviviricetes</taxon>
        <taxon>Norzivirales</taxon>
        <taxon>Fiersviridae</taxon>
        <taxon>Loghdhuvirus</taxon>
        <taxon>Loghdhuvirus borborovicinum</taxon>
        <taxon>Nahjiuvirus borborovicinum</taxon>
    </lineage>
</organism>
<reference evidence="1" key="1">
    <citation type="submission" date="2020-09" db="EMBL/GenBank/DDBJ databases">
        <title>Leviviricetes taxonomy.</title>
        <authorList>
            <person name="Stockdale S.R."/>
            <person name="Callanan J."/>
            <person name="Adriaenssens E.M."/>
            <person name="Kuhn J.H."/>
            <person name="Rumnieks J."/>
            <person name="Shkoporov A."/>
            <person name="Draper L.A."/>
            <person name="Ross P."/>
            <person name="Hill C."/>
        </authorList>
    </citation>
    <scope>NUCLEOTIDE SEQUENCE</scope>
</reference>
<proteinExistence type="predicted"/>
<protein>
    <submittedName>
        <fullName evidence="1">Uncharacterized protein</fullName>
    </submittedName>
</protein>
<keyword evidence="2" id="KW-1185">Reference proteome</keyword>
<accession>A0A8S5KY14</accession>
<dbReference type="Proteomes" id="UP000679328">
    <property type="component" value="Segment"/>
</dbReference>
<name>A0A8S5KY14_9VIRU</name>
<dbReference type="GeneID" id="80398668"/>
<dbReference type="KEGG" id="vg:80398668"/>
<dbReference type="RefSeq" id="YP_010769600.1">
    <property type="nucleotide sequence ID" value="NC_074023.1"/>
</dbReference>